<protein>
    <submittedName>
        <fullName evidence="1">Uncharacterized protein</fullName>
    </submittedName>
</protein>
<sequence>MLHYNIDIIKIIKIISKYLLLYKEMCYSTNTLPTGYSPYFLAFFLAATS</sequence>
<dbReference type="EMBL" id="MN739391">
    <property type="protein sequence ID" value="QHT02199.1"/>
    <property type="molecule type" value="Genomic_DNA"/>
</dbReference>
<name>A0A6C0CEV3_9ZZZZ</name>
<evidence type="ECO:0000313" key="1">
    <source>
        <dbReference type="EMBL" id="QHT02199.1"/>
    </source>
</evidence>
<reference evidence="1" key="1">
    <citation type="journal article" date="2020" name="Nature">
        <title>Giant virus diversity and host interactions through global metagenomics.</title>
        <authorList>
            <person name="Schulz F."/>
            <person name="Roux S."/>
            <person name="Paez-Espino D."/>
            <person name="Jungbluth S."/>
            <person name="Walsh D.A."/>
            <person name="Denef V.J."/>
            <person name="McMahon K.D."/>
            <person name="Konstantinidis K.T."/>
            <person name="Eloe-Fadrosh E.A."/>
            <person name="Kyrpides N.C."/>
            <person name="Woyke T."/>
        </authorList>
    </citation>
    <scope>NUCLEOTIDE SEQUENCE</scope>
    <source>
        <strain evidence="1">GVMAG-M-3300020565-3</strain>
    </source>
</reference>
<accession>A0A6C0CEV3</accession>
<organism evidence="1">
    <name type="scientific">viral metagenome</name>
    <dbReference type="NCBI Taxonomy" id="1070528"/>
    <lineage>
        <taxon>unclassified sequences</taxon>
        <taxon>metagenomes</taxon>
        <taxon>organismal metagenomes</taxon>
    </lineage>
</organism>
<proteinExistence type="predicted"/>
<dbReference type="AlphaFoldDB" id="A0A6C0CEV3"/>